<dbReference type="InterPro" id="IPR012341">
    <property type="entry name" value="6hp_glycosidase-like_sf"/>
</dbReference>
<name>A0AAE9YNF8_9GAMM</name>
<accession>A0AAE9YNF8</accession>
<evidence type="ECO:0000313" key="4">
    <source>
        <dbReference type="Proteomes" id="UP000032568"/>
    </source>
</evidence>
<dbReference type="KEGG" id="tact:SG35_023975"/>
<evidence type="ECO:0000256" key="1">
    <source>
        <dbReference type="ARBA" id="ARBA00008558"/>
    </source>
</evidence>
<reference evidence="3 4" key="1">
    <citation type="journal article" date="2015" name="Genome Announc.">
        <title>Draft Genome Sequences of Marine Isolates of Thalassomonas viridans and Thalassomonas actiniarum.</title>
        <authorList>
            <person name="Olonade I."/>
            <person name="van Zyl L.J."/>
            <person name="Trindade M."/>
        </authorList>
    </citation>
    <scope>NUCLEOTIDE SEQUENCE [LARGE SCALE GENOMIC DNA]</scope>
    <source>
        <strain evidence="3 4">A5K-106</strain>
    </source>
</reference>
<keyword evidence="2" id="KW-0413">Isomerase</keyword>
<sequence length="384" mass="43548">MTISNRLVDASKKLELWMQQQALPLWSTRGINPNNGSVFERLLADGQPDLSANNRTRVQARQIYVFSVAAQQGWLEQGLPVIADIVNYLDNSARLEQHQAGYAHLLSNKGKILDDKLDAYDFAFFILACAYRYQAFGDLHALHQLNQLLALVDVEFKKDPGGWMEGNYASDKRRQNPHMHLFEAFIACYKATGEGKWLARAGEIFTLFETVFYDGKNQVILEYFHHNWQPFSQAQGQVVEPGHMFEWIWLLREYHALTGTPVSQYCDALYQKALSFGREPDSGLIFDEIGQHGETLSATKRCWPVTECIKASLAQAKAGDKQAEILAAEAIELLFEFYLSKNVTGSYIDQLDANNRPMAEHAPASTLYHIMCATVEAVNYCRQH</sequence>
<evidence type="ECO:0000313" key="3">
    <source>
        <dbReference type="EMBL" id="WDD98299.1"/>
    </source>
</evidence>
<keyword evidence="4" id="KW-1185">Reference proteome</keyword>
<evidence type="ECO:0000256" key="2">
    <source>
        <dbReference type="ARBA" id="ARBA00023235"/>
    </source>
</evidence>
<gene>
    <name evidence="3" type="ORF">SG35_023975</name>
</gene>
<organism evidence="3 4">
    <name type="scientific">Thalassomonas actiniarum</name>
    <dbReference type="NCBI Taxonomy" id="485447"/>
    <lineage>
        <taxon>Bacteria</taxon>
        <taxon>Pseudomonadati</taxon>
        <taxon>Pseudomonadota</taxon>
        <taxon>Gammaproteobacteria</taxon>
        <taxon>Alteromonadales</taxon>
        <taxon>Colwelliaceae</taxon>
        <taxon>Thalassomonas</taxon>
    </lineage>
</organism>
<dbReference type="GO" id="GO:0016853">
    <property type="term" value="F:isomerase activity"/>
    <property type="evidence" value="ECO:0007669"/>
    <property type="project" value="UniProtKB-KW"/>
</dbReference>
<dbReference type="RefSeq" id="WP_044831326.1">
    <property type="nucleotide sequence ID" value="NZ_CP059735.1"/>
</dbReference>
<protein>
    <submittedName>
        <fullName evidence="3">AGE family epimerase/isomerase</fullName>
    </submittedName>
</protein>
<reference evidence="3 4" key="2">
    <citation type="journal article" date="2022" name="Mar. Drugs">
        <title>Bioassay-Guided Fractionation Leads to the Detection of Cholic Acid Generated by the Rare Thalassomonas sp.</title>
        <authorList>
            <person name="Pheiffer F."/>
            <person name="Schneider Y.K."/>
            <person name="Hansen E.H."/>
            <person name="Andersen J.H."/>
            <person name="Isaksson J."/>
            <person name="Busche T."/>
            <person name="R C."/>
            <person name="Kalinowski J."/>
            <person name="Zyl L.V."/>
            <person name="Trindade M."/>
        </authorList>
    </citation>
    <scope>NUCLEOTIDE SEQUENCE [LARGE SCALE GENOMIC DNA]</scope>
    <source>
        <strain evidence="3 4">A5K-106</strain>
    </source>
</reference>
<dbReference type="GO" id="GO:0005975">
    <property type="term" value="P:carbohydrate metabolic process"/>
    <property type="evidence" value="ECO:0007669"/>
    <property type="project" value="InterPro"/>
</dbReference>
<proteinExistence type="inferred from homology"/>
<dbReference type="Proteomes" id="UP000032568">
    <property type="component" value="Chromosome"/>
</dbReference>
<comment type="similarity">
    <text evidence="1">Belongs to the N-acylglucosamine 2-epimerase family.</text>
</comment>
<dbReference type="AlphaFoldDB" id="A0AAE9YNF8"/>
<dbReference type="EMBL" id="CP059735">
    <property type="protein sequence ID" value="WDD98299.1"/>
    <property type="molecule type" value="Genomic_DNA"/>
</dbReference>
<dbReference type="PANTHER" id="PTHR15108">
    <property type="entry name" value="N-ACYLGLUCOSAMINE-2-EPIMERASE"/>
    <property type="match status" value="1"/>
</dbReference>
<dbReference type="Pfam" id="PF07221">
    <property type="entry name" value="GlcNAc_2-epim"/>
    <property type="match status" value="1"/>
</dbReference>
<dbReference type="Gene3D" id="1.50.10.10">
    <property type="match status" value="1"/>
</dbReference>
<dbReference type="SUPFAM" id="SSF48208">
    <property type="entry name" value="Six-hairpin glycosidases"/>
    <property type="match status" value="1"/>
</dbReference>
<dbReference type="InterPro" id="IPR008928">
    <property type="entry name" value="6-hairpin_glycosidase_sf"/>
</dbReference>
<dbReference type="InterPro" id="IPR010819">
    <property type="entry name" value="AGE/CE"/>
</dbReference>